<gene>
    <name evidence="3" type="ORF">C8N43_3466</name>
</gene>
<keyword evidence="4" id="KW-1185">Reference proteome</keyword>
<protein>
    <submittedName>
        <fullName evidence="3">TadE-like protein</fullName>
    </submittedName>
</protein>
<comment type="caution">
    <text evidence="3">The sequence shown here is derived from an EMBL/GenBank/DDBJ whole genome shotgun (WGS) entry which is preliminary data.</text>
</comment>
<dbReference type="OrthoDB" id="7860729at2"/>
<keyword evidence="1" id="KW-1133">Transmembrane helix</keyword>
<keyword evidence="1" id="KW-0812">Transmembrane</keyword>
<organism evidence="3 4">
    <name type="scientific">Litoreibacter ponti</name>
    <dbReference type="NCBI Taxonomy" id="1510457"/>
    <lineage>
        <taxon>Bacteria</taxon>
        <taxon>Pseudomonadati</taxon>
        <taxon>Pseudomonadota</taxon>
        <taxon>Alphaproteobacteria</taxon>
        <taxon>Rhodobacterales</taxon>
        <taxon>Roseobacteraceae</taxon>
        <taxon>Litoreibacter</taxon>
    </lineage>
</organism>
<dbReference type="InterPro" id="IPR012495">
    <property type="entry name" value="TadE-like_dom"/>
</dbReference>
<dbReference type="Proteomes" id="UP000243978">
    <property type="component" value="Unassembled WGS sequence"/>
</dbReference>
<reference evidence="3 4" key="1">
    <citation type="submission" date="2018-04" db="EMBL/GenBank/DDBJ databases">
        <title>Genomic Encyclopedia of Archaeal and Bacterial Type Strains, Phase II (KMG-II): from individual species to whole genera.</title>
        <authorList>
            <person name="Goeker M."/>
        </authorList>
    </citation>
    <scope>NUCLEOTIDE SEQUENCE [LARGE SCALE GENOMIC DNA]</scope>
    <source>
        <strain evidence="3 4">DSM 100977</strain>
    </source>
</reference>
<keyword evidence="1" id="KW-0472">Membrane</keyword>
<dbReference type="RefSeq" id="WP_107846959.1">
    <property type="nucleotide sequence ID" value="NZ_QBKS01000002.1"/>
</dbReference>
<sequence>MTGSVFSTFRRLRRDEGGAALVEFALILPMALVIFGVVIEGSRLFWSYQATIAGVRDAARYVGRSVQTDICNTGGTLSDWSATLEDIVRESSDGSELFPTTIKVTSVNATLECVAGDFRLTATPIATVTAILEITYPFQGLFTFAGVSLPTATTTVADSSRIFGA</sequence>
<proteinExistence type="predicted"/>
<evidence type="ECO:0000256" key="1">
    <source>
        <dbReference type="SAM" id="Phobius"/>
    </source>
</evidence>
<dbReference type="EMBL" id="QBKS01000002">
    <property type="protein sequence ID" value="PTX54649.1"/>
    <property type="molecule type" value="Genomic_DNA"/>
</dbReference>
<name>A0A2T6BF24_9RHOB</name>
<dbReference type="Pfam" id="PF07811">
    <property type="entry name" value="TadE"/>
    <property type="match status" value="1"/>
</dbReference>
<evidence type="ECO:0000259" key="2">
    <source>
        <dbReference type="Pfam" id="PF07811"/>
    </source>
</evidence>
<evidence type="ECO:0000313" key="4">
    <source>
        <dbReference type="Proteomes" id="UP000243978"/>
    </source>
</evidence>
<dbReference type="AlphaFoldDB" id="A0A2T6BF24"/>
<accession>A0A2T6BF24</accession>
<feature type="domain" description="TadE-like" evidence="2">
    <location>
        <begin position="18"/>
        <end position="60"/>
    </location>
</feature>
<feature type="transmembrane region" description="Helical" evidence="1">
    <location>
        <begin position="20"/>
        <end position="39"/>
    </location>
</feature>
<evidence type="ECO:0000313" key="3">
    <source>
        <dbReference type="EMBL" id="PTX54649.1"/>
    </source>
</evidence>